<dbReference type="InterPro" id="IPR007759">
    <property type="entry name" value="Asxl_HARE-HTH"/>
</dbReference>
<reference evidence="1 2" key="1">
    <citation type="journal article" date="2019" name="Microbiol. Resour. Announc.">
        <title>Complete Genome Sequences of Three Mycoplasma anserisalpingitis (Mycoplasma sp. 1220) Strains.</title>
        <authorList>
            <person name="Grozner D."/>
            <person name="Forro B."/>
            <person name="Kovacs A.B."/>
            <person name="Marton S."/>
            <person name="Banyai K."/>
            <person name="Kreizinger Z."/>
            <person name="Sulyok K.M."/>
            <person name="Gyuranecz M."/>
        </authorList>
    </citation>
    <scope>NUCLEOTIDE SEQUENCE [LARGE SCALE GENOMIC DNA]</scope>
    <source>
        <strain evidence="1 2">ATCC:BAA-2147</strain>
    </source>
</reference>
<organism evidence="1 2">
    <name type="scientific">Mycoplasma anserisalpingitidis</name>
    <dbReference type="NCBI Taxonomy" id="519450"/>
    <lineage>
        <taxon>Bacteria</taxon>
        <taxon>Bacillati</taxon>
        <taxon>Mycoplasmatota</taxon>
        <taxon>Mollicutes</taxon>
        <taxon>Mycoplasmataceae</taxon>
        <taxon>Mycoplasma</taxon>
    </lineage>
</organism>
<sequence length="83" mass="9944">MRTMLDIAIDFVYNKEHESAFEFNEIFDVVEDELRGYWIQNLVNDDLPYVKLREKKIGELYRLLTVDGRFIRNNNGTWSPSNK</sequence>
<dbReference type="Gene3D" id="1.10.10.1250">
    <property type="entry name" value="RNA polymerase, subunit delta, N-terminal domain"/>
    <property type="match status" value="1"/>
</dbReference>
<dbReference type="KEGG" id="mans:FRW55_00305"/>
<dbReference type="NCBIfam" id="NF045964">
    <property type="entry name" value="RNAP_delt_plasma"/>
    <property type="match status" value="1"/>
</dbReference>
<dbReference type="OrthoDB" id="399771at2"/>
<evidence type="ECO:0000313" key="2">
    <source>
        <dbReference type="Proteomes" id="UP000318927"/>
    </source>
</evidence>
<dbReference type="InterPro" id="IPR038087">
    <property type="entry name" value="RNAP_delta_N_dom_sf"/>
</dbReference>
<name>A0A5B8J6C7_9MOLU</name>
<accession>A0A5B8J6C7</accession>
<proteinExistence type="predicted"/>
<dbReference type="Proteomes" id="UP000318927">
    <property type="component" value="Chromosome"/>
</dbReference>
<dbReference type="EMBL" id="CP042295">
    <property type="protein sequence ID" value="QDY86612.1"/>
    <property type="molecule type" value="Genomic_DNA"/>
</dbReference>
<keyword evidence="2" id="KW-1185">Reference proteome</keyword>
<dbReference type="RefSeq" id="WP_146367769.1">
    <property type="nucleotide sequence ID" value="NZ_CP041664.1"/>
</dbReference>
<dbReference type="PROSITE" id="PS51913">
    <property type="entry name" value="HTH_HARE"/>
    <property type="match status" value="1"/>
</dbReference>
<evidence type="ECO:0000313" key="1">
    <source>
        <dbReference type="EMBL" id="QDY86612.1"/>
    </source>
</evidence>
<dbReference type="GO" id="GO:0006355">
    <property type="term" value="P:regulation of DNA-templated transcription"/>
    <property type="evidence" value="ECO:0007669"/>
    <property type="project" value="InterPro"/>
</dbReference>
<gene>
    <name evidence="1" type="ORF">FRW55_00305</name>
</gene>
<dbReference type="AlphaFoldDB" id="A0A5B8J6C7"/>
<protein>
    <submittedName>
        <fullName evidence="1">Uncharacterized protein</fullName>
    </submittedName>
</protein>